<feature type="domain" description="DnaJ homologue subfamily C member 28 conserved" evidence="2">
    <location>
        <begin position="230"/>
        <end position="299"/>
    </location>
</feature>
<evidence type="ECO:0000313" key="4">
    <source>
        <dbReference type="Proteomes" id="UP001310594"/>
    </source>
</evidence>
<name>A0AAN8A5S5_9PEZI</name>
<feature type="region of interest" description="Disordered" evidence="1">
    <location>
        <begin position="25"/>
        <end position="71"/>
    </location>
</feature>
<protein>
    <recommendedName>
        <fullName evidence="2">DnaJ homologue subfamily C member 28 conserved domain-containing protein</fullName>
    </recommendedName>
</protein>
<dbReference type="EMBL" id="JAVRQU010000002">
    <property type="protein sequence ID" value="KAK5706269.1"/>
    <property type="molecule type" value="Genomic_DNA"/>
</dbReference>
<feature type="region of interest" description="Disordered" evidence="1">
    <location>
        <begin position="148"/>
        <end position="177"/>
    </location>
</feature>
<reference evidence="3" key="1">
    <citation type="submission" date="2023-08" db="EMBL/GenBank/DDBJ databases">
        <title>Black Yeasts Isolated from many extreme environments.</title>
        <authorList>
            <person name="Coleine C."/>
            <person name="Stajich J.E."/>
            <person name="Selbmann L."/>
        </authorList>
    </citation>
    <scope>NUCLEOTIDE SEQUENCE</scope>
    <source>
        <strain evidence="3">CCFEE 5810</strain>
    </source>
</reference>
<evidence type="ECO:0000259" key="2">
    <source>
        <dbReference type="Pfam" id="PF09350"/>
    </source>
</evidence>
<dbReference type="PANTHER" id="PTHR39394:SF1">
    <property type="entry name" value="DNAJ HOMOLOGUE SUBFAMILY C MEMBER 28 CONSERVED DOMAIN-CONTAINING PROTEIN"/>
    <property type="match status" value="1"/>
</dbReference>
<accession>A0AAN8A5S5</accession>
<dbReference type="AlphaFoldDB" id="A0AAN8A5S5"/>
<dbReference type="Pfam" id="PF09350">
    <property type="entry name" value="DJC28_CD"/>
    <property type="match status" value="1"/>
</dbReference>
<comment type="caution">
    <text evidence="3">The sequence shown here is derived from an EMBL/GenBank/DDBJ whole genome shotgun (WGS) entry which is preliminary data.</text>
</comment>
<feature type="compositionally biased region" description="Basic and acidic residues" evidence="1">
    <location>
        <begin position="39"/>
        <end position="59"/>
    </location>
</feature>
<organism evidence="3 4">
    <name type="scientific">Elasticomyces elasticus</name>
    <dbReference type="NCBI Taxonomy" id="574655"/>
    <lineage>
        <taxon>Eukaryota</taxon>
        <taxon>Fungi</taxon>
        <taxon>Dikarya</taxon>
        <taxon>Ascomycota</taxon>
        <taxon>Pezizomycotina</taxon>
        <taxon>Dothideomycetes</taxon>
        <taxon>Dothideomycetidae</taxon>
        <taxon>Mycosphaerellales</taxon>
        <taxon>Teratosphaeriaceae</taxon>
        <taxon>Elasticomyces</taxon>
    </lineage>
</organism>
<gene>
    <name evidence="3" type="ORF">LTR97_001256</name>
</gene>
<dbReference type="Proteomes" id="UP001310594">
    <property type="component" value="Unassembled WGS sequence"/>
</dbReference>
<dbReference type="InterPro" id="IPR018961">
    <property type="entry name" value="DnaJ_homolog_subfam-C_membr-28"/>
</dbReference>
<evidence type="ECO:0000256" key="1">
    <source>
        <dbReference type="SAM" id="MobiDB-lite"/>
    </source>
</evidence>
<sequence length="540" mass="60023">MPGVTRANPYICARCLRPRVRTQHARFASNAASPPEGRSNGDDGRLDDERGAMSRRLEQMSEETLESGGKSAVKAVEEAGFGEDLKRRLEEKIANASFRSENANAFAQVSVPSSAGQGTRAMAAGEIWTGTESVSDAALRMLNDAHKPLRVPSRTPGVRMPMKVDTGRSSSKGGTGVRLANARDKTSVYATSKDPSLTEKERKKMREDMKSRFRADARQVPATVQGLNSLANERIEDAIARGQFKNLPRGKEIVRDYNASNPFLDTTEYFMNKMIQKQEIVPPWIEKQQEVVSTATRFRSRLRADWRRHVSRSIASRGGSLEHQMRLADEYAFAESVMNPRAKKTEQLNAVDDSGHVSQITLSGGLKAESASSESPETEIEVLEQKFDDYGNLKPPEAVVKVTAEEPEVSAAPVTPRQPTVSPFRDPQWEQTEGSYLRLAVDNLNSLTRSYNLMAPQLAKKPYFSLDRELRNCFADVAPTVAGAIRERSLAPKIRNVEVIGHTPGGVLDKFGMDRASHVYDDRKPQYGFKQFWQDLFASK</sequence>
<dbReference type="PANTHER" id="PTHR39394">
    <property type="entry name" value="YALI0E31793P"/>
    <property type="match status" value="1"/>
</dbReference>
<proteinExistence type="predicted"/>
<evidence type="ECO:0000313" key="3">
    <source>
        <dbReference type="EMBL" id="KAK5706269.1"/>
    </source>
</evidence>